<name>E9HDM9_DAPPU</name>
<keyword evidence="2" id="KW-1185">Reference proteome</keyword>
<protein>
    <submittedName>
        <fullName evidence="1">Uncharacterized protein</fullName>
    </submittedName>
</protein>
<dbReference type="KEGG" id="dpx:DAPPUDRAFT_112976"/>
<dbReference type="Proteomes" id="UP000000305">
    <property type="component" value="Unassembled WGS sequence"/>
</dbReference>
<dbReference type="InParanoid" id="E9HDM9"/>
<dbReference type="EMBL" id="GL732624">
    <property type="protein sequence ID" value="EFX70175.1"/>
    <property type="molecule type" value="Genomic_DNA"/>
</dbReference>
<evidence type="ECO:0000313" key="1">
    <source>
        <dbReference type="EMBL" id="EFX70175.1"/>
    </source>
</evidence>
<sequence length="212" mass="24152">MLGKLCRSNNSRPLGFPNEEISLLPLFLPYCNLKKEQEKEKTQEQKSYPNPPSFPHYVIDADLSLFPRDSPENMWIFGRVSYKYAENLRAVLKKLVPDWLENTYYFPVGFSLFDELGHKHSRFRQFLPKGVGILQGKDIQLRLRLERQIVISIANSPSDIGLTDRQCFSEIHERLVAGNGNSCTTLGLTAGKVVFILRCLLCYAAALPDKTA</sequence>
<organism evidence="1 2">
    <name type="scientific">Daphnia pulex</name>
    <name type="common">Water flea</name>
    <dbReference type="NCBI Taxonomy" id="6669"/>
    <lineage>
        <taxon>Eukaryota</taxon>
        <taxon>Metazoa</taxon>
        <taxon>Ecdysozoa</taxon>
        <taxon>Arthropoda</taxon>
        <taxon>Crustacea</taxon>
        <taxon>Branchiopoda</taxon>
        <taxon>Diplostraca</taxon>
        <taxon>Cladocera</taxon>
        <taxon>Anomopoda</taxon>
        <taxon>Daphniidae</taxon>
        <taxon>Daphnia</taxon>
    </lineage>
</organism>
<evidence type="ECO:0000313" key="2">
    <source>
        <dbReference type="Proteomes" id="UP000000305"/>
    </source>
</evidence>
<accession>E9HDM9</accession>
<proteinExistence type="predicted"/>
<reference evidence="1 2" key="1">
    <citation type="journal article" date="2011" name="Science">
        <title>The ecoresponsive genome of Daphnia pulex.</title>
        <authorList>
            <person name="Colbourne J.K."/>
            <person name="Pfrender M.E."/>
            <person name="Gilbert D."/>
            <person name="Thomas W.K."/>
            <person name="Tucker A."/>
            <person name="Oakley T.H."/>
            <person name="Tokishita S."/>
            <person name="Aerts A."/>
            <person name="Arnold G.J."/>
            <person name="Basu M.K."/>
            <person name="Bauer D.J."/>
            <person name="Caceres C.E."/>
            <person name="Carmel L."/>
            <person name="Casola C."/>
            <person name="Choi J.H."/>
            <person name="Detter J.C."/>
            <person name="Dong Q."/>
            <person name="Dusheyko S."/>
            <person name="Eads B.D."/>
            <person name="Frohlich T."/>
            <person name="Geiler-Samerotte K.A."/>
            <person name="Gerlach D."/>
            <person name="Hatcher P."/>
            <person name="Jogdeo S."/>
            <person name="Krijgsveld J."/>
            <person name="Kriventseva E.V."/>
            <person name="Kultz D."/>
            <person name="Laforsch C."/>
            <person name="Lindquist E."/>
            <person name="Lopez J."/>
            <person name="Manak J.R."/>
            <person name="Muller J."/>
            <person name="Pangilinan J."/>
            <person name="Patwardhan R.P."/>
            <person name="Pitluck S."/>
            <person name="Pritham E.J."/>
            <person name="Rechtsteiner A."/>
            <person name="Rho M."/>
            <person name="Rogozin I.B."/>
            <person name="Sakarya O."/>
            <person name="Salamov A."/>
            <person name="Schaack S."/>
            <person name="Shapiro H."/>
            <person name="Shiga Y."/>
            <person name="Skalitzky C."/>
            <person name="Smith Z."/>
            <person name="Souvorov A."/>
            <person name="Sung W."/>
            <person name="Tang Z."/>
            <person name="Tsuchiya D."/>
            <person name="Tu H."/>
            <person name="Vos H."/>
            <person name="Wang M."/>
            <person name="Wolf Y.I."/>
            <person name="Yamagata H."/>
            <person name="Yamada T."/>
            <person name="Ye Y."/>
            <person name="Shaw J.R."/>
            <person name="Andrews J."/>
            <person name="Crease T.J."/>
            <person name="Tang H."/>
            <person name="Lucas S.M."/>
            <person name="Robertson H.M."/>
            <person name="Bork P."/>
            <person name="Koonin E.V."/>
            <person name="Zdobnov E.M."/>
            <person name="Grigoriev I.V."/>
            <person name="Lynch M."/>
            <person name="Boore J.L."/>
        </authorList>
    </citation>
    <scope>NUCLEOTIDE SEQUENCE [LARGE SCALE GENOMIC DNA]</scope>
</reference>
<dbReference type="AlphaFoldDB" id="E9HDM9"/>
<dbReference type="HOGENOM" id="CLU_1300778_0_0_1"/>
<gene>
    <name evidence="1" type="ORF">DAPPUDRAFT_112976</name>
</gene>